<evidence type="ECO:0000259" key="2">
    <source>
        <dbReference type="Pfam" id="PF13349"/>
    </source>
</evidence>
<organism evidence="4 5">
    <name type="scientific">Staphylococcus auricularis</name>
    <dbReference type="NCBI Taxonomy" id="29379"/>
    <lineage>
        <taxon>Bacteria</taxon>
        <taxon>Bacillati</taxon>
        <taxon>Bacillota</taxon>
        <taxon>Bacilli</taxon>
        <taxon>Bacillales</taxon>
        <taxon>Staphylococcaceae</taxon>
        <taxon>Staphylococcus</taxon>
    </lineage>
</organism>
<keyword evidence="1" id="KW-1133">Transmembrane helix</keyword>
<protein>
    <submittedName>
        <fullName evidence="3">DUF4097 family beta strand repeat-containing protein</fullName>
    </submittedName>
</protein>
<proteinExistence type="predicted"/>
<dbReference type="Proteomes" id="UP000242470">
    <property type="component" value="Unassembled WGS sequence"/>
</dbReference>
<name>A0AAP8PPC0_9STAP</name>
<dbReference type="GeneID" id="64981770"/>
<evidence type="ECO:0000313" key="5">
    <source>
        <dbReference type="Proteomes" id="UP000242470"/>
    </source>
</evidence>
<gene>
    <name evidence="4" type="ORF">CD158_05045</name>
    <name evidence="3" type="ORF">QYH67_00320</name>
</gene>
<evidence type="ECO:0000256" key="1">
    <source>
        <dbReference type="SAM" id="Phobius"/>
    </source>
</evidence>
<accession>A0AAP8PPC0</accession>
<reference evidence="3" key="2">
    <citation type="submission" date="2023-07" db="EMBL/GenBank/DDBJ databases">
        <title>Evaluation of the beneficial properties of pineapple isolates.</title>
        <authorList>
            <person name="Adefiranye O."/>
        </authorList>
    </citation>
    <scope>NUCLEOTIDE SEQUENCE</scope>
    <source>
        <strain evidence="3">PAPLE_T1</strain>
    </source>
</reference>
<feature type="transmembrane region" description="Helical" evidence="1">
    <location>
        <begin position="5"/>
        <end position="26"/>
    </location>
</feature>
<dbReference type="EMBL" id="JAUHQC010000001">
    <property type="protein sequence ID" value="MDN4532064.1"/>
    <property type="molecule type" value="Genomic_DNA"/>
</dbReference>
<comment type="caution">
    <text evidence="4">The sequence shown here is derived from an EMBL/GenBank/DDBJ whole genome shotgun (WGS) entry which is preliminary data.</text>
</comment>
<keyword evidence="1" id="KW-0472">Membrane</keyword>
<evidence type="ECO:0000313" key="3">
    <source>
        <dbReference type="EMBL" id="MDN4532064.1"/>
    </source>
</evidence>
<dbReference type="Pfam" id="PF13349">
    <property type="entry name" value="DUF4097"/>
    <property type="match status" value="1"/>
</dbReference>
<keyword evidence="1" id="KW-0812">Transmembrane</keyword>
<dbReference type="Proteomes" id="UP001171687">
    <property type="component" value="Unassembled WGS sequence"/>
</dbReference>
<dbReference type="InterPro" id="IPR025164">
    <property type="entry name" value="Toastrack_DUF4097"/>
</dbReference>
<sequence length="283" mass="32036">MRKWFLIGLGIFLTCFILATIMWFGFEKQDNKANVVEKTYKDSKISQFNVDASTSEVKLHPGSKFKVYYKGKKAANVKKQDQTVKIEEDKEANDDYGLNFNPFRNSQNMIDITVPKQQIDVAKIKASGGRMDIEDIDIKKVVLSNEKEPGQWVTVKDSVIDQLRFNAKSTALSIDKSKIKDANIKSEQAPLDIADTVLQKAILINREEDINLERISGIKSIKGSTHQSSINVSFKNKPENMILKLNPVEGKSYVENEHFVNDKVGNGENELELYTEQGDIVIE</sequence>
<feature type="domain" description="DUF4097" evidence="2">
    <location>
        <begin position="48"/>
        <end position="282"/>
    </location>
</feature>
<reference evidence="4 5" key="1">
    <citation type="submission" date="2017-08" db="EMBL/GenBank/DDBJ databases">
        <title>Draft genome sequences of 64 type strains of genus Staph aureus.</title>
        <authorList>
            <person name="Cole K."/>
            <person name="Golubchik T."/>
            <person name="Russell J."/>
            <person name="Foster D."/>
            <person name="Llewelyn M."/>
            <person name="Wilson D."/>
            <person name="Crook D."/>
            <person name="Paul J."/>
        </authorList>
    </citation>
    <scope>NUCLEOTIDE SEQUENCE [LARGE SCALE GENOMIC DNA]</scope>
    <source>
        <strain evidence="4 5">NCTC 12101</strain>
    </source>
</reference>
<dbReference type="EMBL" id="PPQW01000023">
    <property type="protein sequence ID" value="PNZ67781.1"/>
    <property type="molecule type" value="Genomic_DNA"/>
</dbReference>
<evidence type="ECO:0000313" key="4">
    <source>
        <dbReference type="EMBL" id="PNZ67781.1"/>
    </source>
</evidence>
<dbReference type="RefSeq" id="WP_059107764.1">
    <property type="nucleotide sequence ID" value="NZ_AP024589.1"/>
</dbReference>
<dbReference type="AlphaFoldDB" id="A0AAP8PPC0"/>